<evidence type="ECO:0000313" key="1">
    <source>
        <dbReference type="EMBL" id="JAC69057.1"/>
    </source>
</evidence>
<protein>
    <submittedName>
        <fullName evidence="1">Uncharacterized protein</fullName>
    </submittedName>
</protein>
<accession>A0A061R7Z5</accession>
<gene>
    <name evidence="1" type="ORF">TSPGSL018_7302</name>
</gene>
<organism evidence="1">
    <name type="scientific">Tetraselmis sp. GSL018</name>
    <dbReference type="NCBI Taxonomy" id="582737"/>
    <lineage>
        <taxon>Eukaryota</taxon>
        <taxon>Viridiplantae</taxon>
        <taxon>Chlorophyta</taxon>
        <taxon>core chlorophytes</taxon>
        <taxon>Chlorodendrophyceae</taxon>
        <taxon>Chlorodendrales</taxon>
        <taxon>Chlorodendraceae</taxon>
        <taxon>Tetraselmis</taxon>
    </lineage>
</organism>
<dbReference type="AlphaFoldDB" id="A0A061R7Z5"/>
<dbReference type="EMBL" id="GBEZ01017266">
    <property type="protein sequence ID" value="JAC69057.1"/>
    <property type="molecule type" value="Transcribed_RNA"/>
</dbReference>
<reference evidence="1" key="1">
    <citation type="submission" date="2014-05" db="EMBL/GenBank/DDBJ databases">
        <title>The transcriptome of the halophilic microalga Tetraselmis sp. GSL018 isolated from the Great Salt Lake, Utah.</title>
        <authorList>
            <person name="Jinkerson R.E."/>
            <person name="D'Adamo S."/>
            <person name="Posewitz M.C."/>
        </authorList>
    </citation>
    <scope>NUCLEOTIDE SEQUENCE</scope>
    <source>
        <strain evidence="1">GSL018</strain>
    </source>
</reference>
<name>A0A061R7Z5_9CHLO</name>
<sequence length="85" mass="9527">MRASSVKCTNIFFTRSQSRYGPSGFLSRQLHSDRSKVVLENMSLVSENRYIPKDCYPSYQVAASSLEQYSVAAALNSTNQTLEIP</sequence>
<proteinExistence type="predicted"/>